<evidence type="ECO:0000313" key="2">
    <source>
        <dbReference type="EMBL" id="KAG0329754.1"/>
    </source>
</evidence>
<comment type="caution">
    <text evidence="2">The sequence shown here is derived from an EMBL/GenBank/DDBJ whole genome shotgun (WGS) entry which is preliminary data.</text>
</comment>
<dbReference type="InterPro" id="IPR001611">
    <property type="entry name" value="Leu-rich_rpt"/>
</dbReference>
<feature type="compositionally biased region" description="Polar residues" evidence="1">
    <location>
        <begin position="564"/>
        <end position="591"/>
    </location>
</feature>
<reference evidence="2" key="1">
    <citation type="journal article" date="2020" name="Fungal Divers.">
        <title>Resolving the Mortierellaceae phylogeny through synthesis of multi-gene phylogenetics and phylogenomics.</title>
        <authorList>
            <person name="Vandepol N."/>
            <person name="Liber J."/>
            <person name="Desiro A."/>
            <person name="Na H."/>
            <person name="Kennedy M."/>
            <person name="Barry K."/>
            <person name="Grigoriev I.V."/>
            <person name="Miller A.N."/>
            <person name="O'Donnell K."/>
            <person name="Stajich J.E."/>
            <person name="Bonito G."/>
        </authorList>
    </citation>
    <scope>NUCLEOTIDE SEQUENCE</scope>
    <source>
        <strain evidence="2">REB-010B</strain>
    </source>
</reference>
<protein>
    <recommendedName>
        <fullName evidence="4">Leucine rich repeat protein</fullName>
    </recommendedName>
</protein>
<feature type="region of interest" description="Disordered" evidence="1">
    <location>
        <begin position="529"/>
        <end position="612"/>
    </location>
</feature>
<accession>A0A9P6RTZ3</accession>
<name>A0A9P6RTZ3_9FUNG</name>
<evidence type="ECO:0000313" key="3">
    <source>
        <dbReference type="Proteomes" id="UP000738325"/>
    </source>
</evidence>
<dbReference type="SUPFAM" id="SSF52047">
    <property type="entry name" value="RNI-like"/>
    <property type="match status" value="1"/>
</dbReference>
<dbReference type="EMBL" id="JAAAIP010000011">
    <property type="protein sequence ID" value="KAG0329754.1"/>
    <property type="molecule type" value="Genomic_DNA"/>
</dbReference>
<dbReference type="Pfam" id="PF13516">
    <property type="entry name" value="LRR_6"/>
    <property type="match status" value="1"/>
</dbReference>
<feature type="compositionally biased region" description="Low complexity" evidence="1">
    <location>
        <begin position="541"/>
        <end position="555"/>
    </location>
</feature>
<gene>
    <name evidence="2" type="ORF">BGZ99_000489</name>
</gene>
<feature type="region of interest" description="Disordered" evidence="1">
    <location>
        <begin position="647"/>
        <end position="675"/>
    </location>
</feature>
<dbReference type="AlphaFoldDB" id="A0A9P6RTZ3"/>
<dbReference type="Gene3D" id="3.80.10.10">
    <property type="entry name" value="Ribonuclease Inhibitor"/>
    <property type="match status" value="1"/>
</dbReference>
<feature type="region of interest" description="Disordered" evidence="1">
    <location>
        <begin position="755"/>
        <end position="799"/>
    </location>
</feature>
<organism evidence="2 3">
    <name type="scientific">Dissophora globulifera</name>
    <dbReference type="NCBI Taxonomy" id="979702"/>
    <lineage>
        <taxon>Eukaryota</taxon>
        <taxon>Fungi</taxon>
        <taxon>Fungi incertae sedis</taxon>
        <taxon>Mucoromycota</taxon>
        <taxon>Mortierellomycotina</taxon>
        <taxon>Mortierellomycetes</taxon>
        <taxon>Mortierellales</taxon>
        <taxon>Mortierellaceae</taxon>
        <taxon>Dissophora</taxon>
    </lineage>
</organism>
<evidence type="ECO:0000256" key="1">
    <source>
        <dbReference type="SAM" id="MobiDB-lite"/>
    </source>
</evidence>
<dbReference type="Proteomes" id="UP000738325">
    <property type="component" value="Unassembled WGS sequence"/>
</dbReference>
<dbReference type="OrthoDB" id="120976at2759"/>
<feature type="compositionally biased region" description="Basic and acidic residues" evidence="1">
    <location>
        <begin position="760"/>
        <end position="799"/>
    </location>
</feature>
<sequence length="799" mass="87679">MTSALSQKRALQDLTHPPPSSNNSTVHLPTLFELAIHACISHLHNFATLQGLAFRPFGHALFQEFVKRAAQWRLTTEQRQAGIVLFAEAYGVDAPEAVAIGPEYTGLRCSLVRDIPYLVLFSECLVYLDLSGGVIGHSSGSSSDDGGADRTAFTDTDMAGLSGLRHLRILNLAGLEIGDTGLGHLLRSVTMGSSGPAGLEYLNLSGTQVTDVGVARMFVRRRHGAAAVTAVKRKHENQQQQQQGDQMVFKRLLGIDLTDSKVHLEVAKSLFCSKSSGPVSSSPCEWSQLESEVALFPLLTTKEQAELKNKSLGGYYIEPGTDTNPIQRWIDRLYRSYKLSTFQRPDLAGEDGLGLAECLALAKLGEVHLHPLSEPHQLQQREYERRGEQMRIEKALRRARFKNTDRKVMRQFEEVLLKAADDKVKSSRQQQQHKDTELERMYTQTMYRRVLDSVRSTYGARTIPKASSSKKSTTTSAAATKLQKRRLAFVRDRMEVEDMLASMGLGDGDDDDNNDAQIVPVIQRSTDVVKAQVRNRRDRPAVAPKIPIEEAPIAPRYTHEDSDGAQSSPFSTQAAAAPSLSTPQPTKQESSPARVVGGQLPGRRRTHGGAGAVPAPFQPFVVKTGENQILSEVFVTPAPVRNETKPLQPAATTKAGWSFATSTPTKQPPLVSKPSSRSMMDQWIKKAPPIPSSLSSAGTTAQKKELGALGKSFDASNNNKSNNNTETKSIVREFHLVDSKVDTVNLDRWIRLGAGGAGKPEARFKKKAAEDVDEPPRKVIRFDANHEEFADAGAHDESR</sequence>
<evidence type="ECO:0008006" key="4">
    <source>
        <dbReference type="Google" id="ProtNLM"/>
    </source>
</evidence>
<feature type="region of interest" description="Disordered" evidence="1">
    <location>
        <begin position="1"/>
        <end position="22"/>
    </location>
</feature>
<keyword evidence="3" id="KW-1185">Reference proteome</keyword>
<proteinExistence type="predicted"/>
<dbReference type="InterPro" id="IPR032675">
    <property type="entry name" value="LRR_dom_sf"/>
</dbReference>